<dbReference type="PANTHER" id="PTHR11008:SF32">
    <property type="entry name" value="CIRCADIAN CLOCK-CONTROLLED PROTEIN DAYWAKE-RELATED"/>
    <property type="match status" value="1"/>
</dbReference>
<dbReference type="AlphaFoldDB" id="A0AAN9Z740"/>
<organism evidence="4 5">
    <name type="scientific">Gryllus longicercus</name>
    <dbReference type="NCBI Taxonomy" id="2509291"/>
    <lineage>
        <taxon>Eukaryota</taxon>
        <taxon>Metazoa</taxon>
        <taxon>Ecdysozoa</taxon>
        <taxon>Arthropoda</taxon>
        <taxon>Hexapoda</taxon>
        <taxon>Insecta</taxon>
        <taxon>Pterygota</taxon>
        <taxon>Neoptera</taxon>
        <taxon>Polyneoptera</taxon>
        <taxon>Orthoptera</taxon>
        <taxon>Ensifera</taxon>
        <taxon>Gryllidea</taxon>
        <taxon>Grylloidea</taxon>
        <taxon>Gryllidae</taxon>
        <taxon>Gryllinae</taxon>
        <taxon>Gryllus</taxon>
    </lineage>
</organism>
<proteinExistence type="inferred from homology"/>
<keyword evidence="5" id="KW-1185">Reference proteome</keyword>
<dbReference type="SMART" id="SM00700">
    <property type="entry name" value="JHBP"/>
    <property type="match status" value="1"/>
</dbReference>
<keyword evidence="2" id="KW-0090">Biological rhythms</keyword>
<protein>
    <submittedName>
        <fullName evidence="4">Uncharacterized protein</fullName>
    </submittedName>
</protein>
<dbReference type="GO" id="GO:0007623">
    <property type="term" value="P:circadian rhythm"/>
    <property type="evidence" value="ECO:0007669"/>
    <property type="project" value="UniProtKB-ARBA"/>
</dbReference>
<dbReference type="FunFam" id="3.15.10.30:FF:000001">
    <property type="entry name" value="Takeout-like protein 1"/>
    <property type="match status" value="1"/>
</dbReference>
<dbReference type="Proteomes" id="UP001378592">
    <property type="component" value="Unassembled WGS sequence"/>
</dbReference>
<dbReference type="GO" id="GO:0005615">
    <property type="term" value="C:extracellular space"/>
    <property type="evidence" value="ECO:0007669"/>
    <property type="project" value="TreeGrafter"/>
</dbReference>
<evidence type="ECO:0000313" key="5">
    <source>
        <dbReference type="Proteomes" id="UP001378592"/>
    </source>
</evidence>
<dbReference type="InterPro" id="IPR010562">
    <property type="entry name" value="Haemolymph_juvenile_hormone-bd"/>
</dbReference>
<accession>A0AAN9Z740</accession>
<evidence type="ECO:0000256" key="2">
    <source>
        <dbReference type="ARBA" id="ARBA00023108"/>
    </source>
</evidence>
<gene>
    <name evidence="4" type="ORF">R5R35_004094</name>
</gene>
<dbReference type="EMBL" id="JAZDUA010000209">
    <property type="protein sequence ID" value="KAK7864180.1"/>
    <property type="molecule type" value="Genomic_DNA"/>
</dbReference>
<dbReference type="Pfam" id="PF06585">
    <property type="entry name" value="JHBP"/>
    <property type="match status" value="1"/>
</dbReference>
<evidence type="ECO:0000313" key="4">
    <source>
        <dbReference type="EMBL" id="KAK7864180.1"/>
    </source>
</evidence>
<evidence type="ECO:0000256" key="1">
    <source>
        <dbReference type="ARBA" id="ARBA00022729"/>
    </source>
</evidence>
<dbReference type="Gene3D" id="3.15.10.30">
    <property type="entry name" value="Haemolymph juvenile hormone binding protein"/>
    <property type="match status" value="1"/>
</dbReference>
<comment type="similarity">
    <text evidence="3">Belongs to the TO family.</text>
</comment>
<keyword evidence="1" id="KW-0732">Signal</keyword>
<dbReference type="PANTHER" id="PTHR11008">
    <property type="entry name" value="PROTEIN TAKEOUT-LIKE PROTEIN"/>
    <property type="match status" value="1"/>
</dbReference>
<evidence type="ECO:0000256" key="3">
    <source>
        <dbReference type="ARBA" id="ARBA00060902"/>
    </source>
</evidence>
<comment type="caution">
    <text evidence="4">The sequence shown here is derived from an EMBL/GenBank/DDBJ whole genome shotgun (WGS) entry which is preliminary data.</text>
</comment>
<reference evidence="4 5" key="1">
    <citation type="submission" date="2024-03" db="EMBL/GenBank/DDBJ databases">
        <title>The genome assembly and annotation of the cricket Gryllus longicercus Weissman &amp; Gray.</title>
        <authorList>
            <person name="Szrajer S."/>
            <person name="Gray D."/>
            <person name="Ylla G."/>
        </authorList>
    </citation>
    <scope>NUCLEOTIDE SEQUENCE [LARGE SCALE GENOMIC DNA]</scope>
    <source>
        <strain evidence="4">DAG 2021-001</strain>
        <tissue evidence="4">Whole body minus gut</tissue>
    </source>
</reference>
<name>A0AAN9Z740_9ORTH</name>
<dbReference type="InterPro" id="IPR038606">
    <property type="entry name" value="To_sf"/>
</dbReference>
<sequence length="261" mass="29727">MDSSEDVQRSWRQIGALTVFAILLLAPAAYGKSKKASDYFTLCHRGESDFPGCVKRAIEEATPKIIKGIPELRLPPFDPLTLQQLELQEGHGSLRFVMRFKNASITGFTDLQLHSVQASDDLSTWRFNASVPHLHVVGQYEMEGRLLALPIQGHGDGTMDFYNVSIIHEITLKNVTRKGKIYNHVDTKKWTVDTMFAKAHFTNLFNGDKTLGDATNNFLNENWREAFQTYKHLPEEAFGQIFLEIENGFFDQFPLEELFPE</sequence>